<gene>
    <name evidence="8" type="ordered locus">Tery_3912</name>
</gene>
<dbReference type="PANTHER" id="PTHR43711">
    <property type="entry name" value="TWO-COMPONENT HISTIDINE KINASE"/>
    <property type="match status" value="1"/>
</dbReference>
<dbReference type="PROSITE" id="PS50109">
    <property type="entry name" value="HIS_KIN"/>
    <property type="match status" value="1"/>
</dbReference>
<dbReference type="AlphaFoldDB" id="Q10XT0"/>
<dbReference type="GO" id="GO:0000155">
    <property type="term" value="F:phosphorelay sensor kinase activity"/>
    <property type="evidence" value="ECO:0007669"/>
    <property type="project" value="InterPro"/>
</dbReference>
<dbReference type="Gene3D" id="1.10.287.130">
    <property type="match status" value="1"/>
</dbReference>
<keyword evidence="3" id="KW-0597">Phosphoprotein</keyword>
<evidence type="ECO:0000256" key="4">
    <source>
        <dbReference type="ARBA" id="ARBA00022679"/>
    </source>
</evidence>
<dbReference type="PRINTS" id="PR00344">
    <property type="entry name" value="BCTRLSENSOR"/>
</dbReference>
<proteinExistence type="predicted"/>
<dbReference type="SUPFAM" id="SSF55874">
    <property type="entry name" value="ATPase domain of HSP90 chaperone/DNA topoisomerase II/histidine kinase"/>
    <property type="match status" value="1"/>
</dbReference>
<organism evidence="8">
    <name type="scientific">Trichodesmium erythraeum (strain IMS101)</name>
    <dbReference type="NCBI Taxonomy" id="203124"/>
    <lineage>
        <taxon>Bacteria</taxon>
        <taxon>Bacillati</taxon>
        <taxon>Cyanobacteriota</taxon>
        <taxon>Cyanophyceae</taxon>
        <taxon>Oscillatoriophycideae</taxon>
        <taxon>Oscillatoriales</taxon>
        <taxon>Microcoleaceae</taxon>
        <taxon>Trichodesmium</taxon>
    </lineage>
</organism>
<keyword evidence="6" id="KW-0902">Two-component regulatory system</keyword>
<dbReference type="SUPFAM" id="SSF55781">
    <property type="entry name" value="GAF domain-like"/>
    <property type="match status" value="1"/>
</dbReference>
<dbReference type="SMART" id="SM00388">
    <property type="entry name" value="HisKA"/>
    <property type="match status" value="1"/>
</dbReference>
<dbReference type="KEGG" id="ter:Tery_3912"/>
<dbReference type="RefSeq" id="WP_011613274.1">
    <property type="nucleotide sequence ID" value="NC_008312.1"/>
</dbReference>
<dbReference type="InterPro" id="IPR036097">
    <property type="entry name" value="HisK_dim/P_sf"/>
</dbReference>
<comment type="catalytic activity">
    <reaction evidence="1">
        <text>ATP + protein L-histidine = ADP + protein N-phospho-L-histidine.</text>
        <dbReference type="EC" id="2.7.13.3"/>
    </reaction>
</comment>
<keyword evidence="5 8" id="KW-0418">Kinase</keyword>
<sequence>MPTSTEFIGLCRTQISLVSSLGATLSIVYLTEKLAEGGEAKLIPIIVYPEIPQDEKKTSVLKVNSEIQTLDNLPKLSAAPLMMGKNYPILEASNYTKESNSGSQNHPWPKCQIVLPLIHDGVVIGLLVTAREDRPWTQKEETQIQKVAHTITVACILDQRSQWLKQQFQQQQELQVQQFDTMHNILHQLKSPLTALRTFGKLLLKKFLPEDKNWNITNSILRESDRLRELIEQIDETVDAGKEILSISAENQYFQGEEIIDVHQEANQKYKPLGLLPGANFLESVFVQQVLEPLLVSAKAIANENNIDLQVDFPDSLPTIKANSKALREVLSNIIDNALKYTPIQGNIYIKLATLAPQTSHHKSINSETEEMLAIAVSDTGYGISAKDLEHLFERNYRGEKAKTNIPGTGLGLAIARDLINEMQGKIQVYSPVETEWLPSYLKEQDLVINGGTTVIIWLRCE</sequence>
<accession>Q10XT0</accession>
<dbReference type="InterPro" id="IPR005467">
    <property type="entry name" value="His_kinase_dom"/>
</dbReference>
<dbReference type="SMART" id="SM00387">
    <property type="entry name" value="HATPase_c"/>
    <property type="match status" value="1"/>
</dbReference>
<dbReference type="PANTHER" id="PTHR43711:SF26">
    <property type="entry name" value="SENSOR HISTIDINE KINASE RCSC"/>
    <property type="match status" value="1"/>
</dbReference>
<evidence type="ECO:0000256" key="2">
    <source>
        <dbReference type="ARBA" id="ARBA00012438"/>
    </source>
</evidence>
<evidence type="ECO:0000259" key="7">
    <source>
        <dbReference type="PROSITE" id="PS50109"/>
    </source>
</evidence>
<dbReference type="HOGENOM" id="CLU_038688_0_0_3"/>
<dbReference type="InterPro" id="IPR003594">
    <property type="entry name" value="HATPase_dom"/>
</dbReference>
<dbReference type="EC" id="2.7.13.3" evidence="2"/>
<dbReference type="STRING" id="203124.Tery_3912"/>
<keyword evidence="4 8" id="KW-0808">Transferase</keyword>
<dbReference type="InterPro" id="IPR050736">
    <property type="entry name" value="Sensor_HK_Regulatory"/>
</dbReference>
<name>Q10XT0_TRIEI</name>
<dbReference type="CDD" id="cd00082">
    <property type="entry name" value="HisKA"/>
    <property type="match status" value="1"/>
</dbReference>
<dbReference type="Pfam" id="PF00512">
    <property type="entry name" value="HisKA"/>
    <property type="match status" value="1"/>
</dbReference>
<evidence type="ECO:0000313" key="8">
    <source>
        <dbReference type="EMBL" id="ABG52944.1"/>
    </source>
</evidence>
<dbReference type="SUPFAM" id="SSF47384">
    <property type="entry name" value="Homodimeric domain of signal transducing histidine kinase"/>
    <property type="match status" value="1"/>
</dbReference>
<feature type="domain" description="Histidine kinase" evidence="7">
    <location>
        <begin position="184"/>
        <end position="431"/>
    </location>
</feature>
<dbReference type="InterPro" id="IPR004358">
    <property type="entry name" value="Sig_transdc_His_kin-like_C"/>
</dbReference>
<evidence type="ECO:0000256" key="6">
    <source>
        <dbReference type="ARBA" id="ARBA00023012"/>
    </source>
</evidence>
<dbReference type="InterPro" id="IPR003661">
    <property type="entry name" value="HisK_dim/P_dom"/>
</dbReference>
<evidence type="ECO:0000256" key="5">
    <source>
        <dbReference type="ARBA" id="ARBA00022777"/>
    </source>
</evidence>
<reference evidence="8" key="1">
    <citation type="submission" date="2006-06" db="EMBL/GenBank/DDBJ databases">
        <title>Complete sequence of Trichodesmium erythraeum IMS101.</title>
        <authorList>
            <consortium name="US DOE Joint Genome Institute"/>
            <person name="Copeland A."/>
            <person name="Lucas S."/>
            <person name="Lapidus A."/>
            <person name="Barry K."/>
            <person name="Detter J.C."/>
            <person name="Glavina del Rio T."/>
            <person name="Hammon N."/>
            <person name="Israni S."/>
            <person name="Dalin E."/>
            <person name="Tice H."/>
            <person name="Pitluck S."/>
            <person name="Kiss H."/>
            <person name="Munk A.C."/>
            <person name="Brettin T."/>
            <person name="Bruce D."/>
            <person name="Han C."/>
            <person name="Tapia R."/>
            <person name="Gilna P."/>
            <person name="Schmutz J."/>
            <person name="Larimer F."/>
            <person name="Land M."/>
            <person name="Hauser L."/>
            <person name="Kyrpides N."/>
            <person name="Kim E."/>
            <person name="Richardson P."/>
        </authorList>
    </citation>
    <scope>NUCLEOTIDE SEQUENCE [LARGE SCALE GENOMIC DNA]</scope>
    <source>
        <strain evidence="8">IMS101</strain>
    </source>
</reference>
<dbReference type="Gene3D" id="3.30.565.10">
    <property type="entry name" value="Histidine kinase-like ATPase, C-terminal domain"/>
    <property type="match status" value="1"/>
</dbReference>
<evidence type="ECO:0000256" key="1">
    <source>
        <dbReference type="ARBA" id="ARBA00000085"/>
    </source>
</evidence>
<evidence type="ECO:0000256" key="3">
    <source>
        <dbReference type="ARBA" id="ARBA00022553"/>
    </source>
</evidence>
<dbReference type="Pfam" id="PF02518">
    <property type="entry name" value="HATPase_c"/>
    <property type="match status" value="1"/>
</dbReference>
<dbReference type="eggNOG" id="COG2205">
    <property type="taxonomic scope" value="Bacteria"/>
</dbReference>
<protein>
    <recommendedName>
        <fullName evidence="2">histidine kinase</fullName>
        <ecNumber evidence="2">2.7.13.3</ecNumber>
    </recommendedName>
</protein>
<dbReference type="InterPro" id="IPR036890">
    <property type="entry name" value="HATPase_C_sf"/>
</dbReference>
<dbReference type="EMBL" id="CP000393">
    <property type="protein sequence ID" value="ABG52944.1"/>
    <property type="molecule type" value="Genomic_DNA"/>
</dbReference>